<accession>A0ABY5MSJ1</accession>
<proteinExistence type="predicted"/>
<feature type="chain" id="PRO_5045150247" evidence="1">
    <location>
        <begin position="37"/>
        <end position="161"/>
    </location>
</feature>
<organism evidence="2 3">
    <name type="scientific">Sphingomonas glaciei</name>
    <dbReference type="NCBI Taxonomy" id="2938948"/>
    <lineage>
        <taxon>Bacteria</taxon>
        <taxon>Pseudomonadati</taxon>
        <taxon>Pseudomonadota</taxon>
        <taxon>Alphaproteobacteria</taxon>
        <taxon>Sphingomonadales</taxon>
        <taxon>Sphingomonadaceae</taxon>
        <taxon>Sphingomonas</taxon>
    </lineage>
</organism>
<protein>
    <submittedName>
        <fullName evidence="2">DUF411 domain-containing protein</fullName>
    </submittedName>
</protein>
<keyword evidence="3" id="KW-1185">Reference proteome</keyword>
<dbReference type="InterPro" id="IPR006311">
    <property type="entry name" value="TAT_signal"/>
</dbReference>
<keyword evidence="1" id="KW-0732">Signal</keyword>
<dbReference type="EMBL" id="CP097253">
    <property type="protein sequence ID" value="UUR07012.1"/>
    <property type="molecule type" value="Genomic_DNA"/>
</dbReference>
<evidence type="ECO:0000256" key="1">
    <source>
        <dbReference type="SAM" id="SignalP"/>
    </source>
</evidence>
<dbReference type="InterPro" id="IPR007332">
    <property type="entry name" value="DUF411"/>
</dbReference>
<dbReference type="PROSITE" id="PS51318">
    <property type="entry name" value="TAT"/>
    <property type="match status" value="1"/>
</dbReference>
<feature type="signal peptide" evidence="1">
    <location>
        <begin position="1"/>
        <end position="36"/>
    </location>
</feature>
<reference evidence="2 3" key="1">
    <citation type="submission" date="2022-05" db="EMBL/GenBank/DDBJ databases">
        <title>S8-45 Sphingomonas ultraviolaceadurans.</title>
        <authorList>
            <person name="Liu Y."/>
        </authorList>
    </citation>
    <scope>NUCLEOTIDE SEQUENCE [LARGE SCALE GENOMIC DNA]</scope>
    <source>
        <strain evidence="2 3">S8-45</strain>
    </source>
</reference>
<dbReference type="Pfam" id="PF04214">
    <property type="entry name" value="DUF411"/>
    <property type="match status" value="1"/>
</dbReference>
<dbReference type="RefSeq" id="WP_249454459.1">
    <property type="nucleotide sequence ID" value="NZ_CP097253.1"/>
</dbReference>
<sequence>MSHGRAMIDIASPLNRRQLLGLTATGAAVLAAPAFAAAPTAMTTWRSPTCGCCTKWVDAMRKAGFAVTLRESDDMAAVKKRLKVPEAAQSCHTTVVGGLVVEGHVPADAIRTLLARRPKGVIGIAAPGMPRGSPGMETADGAKDPLNLTLFDAAGRTRRLG</sequence>
<evidence type="ECO:0000313" key="2">
    <source>
        <dbReference type="EMBL" id="UUR07012.1"/>
    </source>
</evidence>
<evidence type="ECO:0000313" key="3">
    <source>
        <dbReference type="Proteomes" id="UP000831921"/>
    </source>
</evidence>
<name>A0ABY5MSJ1_9SPHN</name>
<gene>
    <name evidence="2" type="ORF">M1K48_08595</name>
</gene>
<dbReference type="Proteomes" id="UP000831921">
    <property type="component" value="Chromosome"/>
</dbReference>